<gene>
    <name evidence="3" type="primary">LOC104753275</name>
</gene>
<accession>A0ABM0WNW7</accession>
<dbReference type="CDD" id="cd22160">
    <property type="entry name" value="F-box_AtFBL13-like"/>
    <property type="match status" value="1"/>
</dbReference>
<dbReference type="PROSITE" id="PS50181">
    <property type="entry name" value="FBOX"/>
    <property type="match status" value="1"/>
</dbReference>
<dbReference type="SUPFAM" id="SSF81383">
    <property type="entry name" value="F-box domain"/>
    <property type="match status" value="1"/>
</dbReference>
<dbReference type="Proteomes" id="UP000694864">
    <property type="component" value="Chromosome 2"/>
</dbReference>
<dbReference type="InterPro" id="IPR032675">
    <property type="entry name" value="LRR_dom_sf"/>
</dbReference>
<dbReference type="Gene3D" id="1.20.1280.50">
    <property type="match status" value="1"/>
</dbReference>
<feature type="domain" description="F-box" evidence="1">
    <location>
        <begin position="19"/>
        <end position="55"/>
    </location>
</feature>
<reference evidence="2" key="1">
    <citation type="journal article" date="2014" name="Nat. Commun.">
        <title>The emerging biofuel crop Camelina sativa retains a highly undifferentiated hexaploid genome structure.</title>
        <authorList>
            <person name="Kagale S."/>
            <person name="Koh C."/>
            <person name="Nixon J."/>
            <person name="Bollina V."/>
            <person name="Clarke W.E."/>
            <person name="Tuteja R."/>
            <person name="Spillane C."/>
            <person name="Robinson S.J."/>
            <person name="Links M.G."/>
            <person name="Clarke C."/>
            <person name="Higgins E.E."/>
            <person name="Huebert T."/>
            <person name="Sharpe A.G."/>
            <person name="Parkin I.A."/>
        </authorList>
    </citation>
    <scope>NUCLEOTIDE SEQUENCE [LARGE SCALE GENOMIC DNA]</scope>
    <source>
        <strain evidence="2">cv. DH55</strain>
    </source>
</reference>
<dbReference type="InterPro" id="IPR001810">
    <property type="entry name" value="F-box_dom"/>
</dbReference>
<evidence type="ECO:0000313" key="2">
    <source>
        <dbReference type="Proteomes" id="UP000694864"/>
    </source>
</evidence>
<dbReference type="InterPro" id="IPR053781">
    <property type="entry name" value="F-box_AtFBL13-like"/>
</dbReference>
<dbReference type="InterPro" id="IPR055411">
    <property type="entry name" value="LRR_FXL15/At3g58940/PEG3-like"/>
</dbReference>
<dbReference type="PANTHER" id="PTHR31900">
    <property type="entry name" value="F-BOX/RNI SUPERFAMILY PROTEIN-RELATED"/>
    <property type="match status" value="1"/>
</dbReference>
<keyword evidence="2" id="KW-1185">Reference proteome</keyword>
<dbReference type="SUPFAM" id="SSF52047">
    <property type="entry name" value="RNI-like"/>
    <property type="match status" value="1"/>
</dbReference>
<organism evidence="2 3">
    <name type="scientific">Camelina sativa</name>
    <name type="common">False flax</name>
    <name type="synonym">Myagrum sativum</name>
    <dbReference type="NCBI Taxonomy" id="90675"/>
    <lineage>
        <taxon>Eukaryota</taxon>
        <taxon>Viridiplantae</taxon>
        <taxon>Streptophyta</taxon>
        <taxon>Embryophyta</taxon>
        <taxon>Tracheophyta</taxon>
        <taxon>Spermatophyta</taxon>
        <taxon>Magnoliopsida</taxon>
        <taxon>eudicotyledons</taxon>
        <taxon>Gunneridae</taxon>
        <taxon>Pentapetalae</taxon>
        <taxon>rosids</taxon>
        <taxon>malvids</taxon>
        <taxon>Brassicales</taxon>
        <taxon>Brassicaceae</taxon>
        <taxon>Camelineae</taxon>
        <taxon>Camelina</taxon>
    </lineage>
</organism>
<name>A0ABM0WNW7_CAMSA</name>
<dbReference type="InterPro" id="IPR036047">
    <property type="entry name" value="F-box-like_dom_sf"/>
</dbReference>
<dbReference type="InterPro" id="IPR050232">
    <property type="entry name" value="FBL13/AtMIF1-like"/>
</dbReference>
<reference evidence="3" key="2">
    <citation type="submission" date="2025-08" db="UniProtKB">
        <authorList>
            <consortium name="RefSeq"/>
        </authorList>
    </citation>
    <scope>IDENTIFICATION</scope>
    <source>
        <tissue evidence="3">Leaf</tissue>
    </source>
</reference>
<dbReference type="Pfam" id="PF24758">
    <property type="entry name" value="LRR_At5g56370"/>
    <property type="match status" value="1"/>
</dbReference>
<dbReference type="GeneID" id="104753275"/>
<evidence type="ECO:0000259" key="1">
    <source>
        <dbReference type="PROSITE" id="PS50181"/>
    </source>
</evidence>
<dbReference type="InterPro" id="IPR006566">
    <property type="entry name" value="FBD"/>
</dbReference>
<dbReference type="Gene3D" id="3.80.10.10">
    <property type="entry name" value="Ribonuclease Inhibitor"/>
    <property type="match status" value="1"/>
</dbReference>
<dbReference type="Pfam" id="PF00646">
    <property type="entry name" value="F-box"/>
    <property type="match status" value="1"/>
</dbReference>
<dbReference type="SMART" id="SM00256">
    <property type="entry name" value="FBOX"/>
    <property type="match status" value="1"/>
</dbReference>
<dbReference type="Pfam" id="PF08387">
    <property type="entry name" value="FBD"/>
    <property type="match status" value="1"/>
</dbReference>
<sequence length="453" mass="52702">MVVGRQKTKKTKICDHGKEDLISQLPEPLISEILCRLSTKDAVRTSLLSTSWRNLWRWVPDLDLNSDAFPNFDASVSFVERFLVSHRDRELWIRRLRLSFGYRHHRHICDITSWIDAVTTCRIQHLDFRCCSYHFHYIQIPLSLYTCQTLIHLRLSGVSLCNAEFVSLPCLKFMHLVCNKYPNETTLQKLISGSPILEDLTIYRTSNDDDKATVLQVRSHTLKRVYIDDFTQVVIDAPLLQCLKTSLSSPKNYQIVNLGSSAKLDIGLLYFGRARYSSSMFHDIITDISRVRELVVGNAMWEGIFHYSKSEPVLLQFRHLSRLNVKFIKSGIELLPFFLESCPKLESLVMELVKDLSMRGKEKEPKVMFSTVPRCLVSSLKFVKWKRSISVYEGETELVRYFLKNSQMLEKLRLDIYYTEKAKCAFLQELLTMPRCSSVCEIHCSLIPEDNYR</sequence>
<dbReference type="RefSeq" id="XP_010473855.1">
    <property type="nucleotide sequence ID" value="XM_010475553.1"/>
</dbReference>
<protein>
    <submittedName>
        <fullName evidence="3">F-box/FBD/LRR-repeat protein At1g51370-like</fullName>
    </submittedName>
</protein>
<dbReference type="PANTHER" id="PTHR31900:SF25">
    <property type="entry name" value="FBD DOMAIN-CONTAINING PROTEIN"/>
    <property type="match status" value="1"/>
</dbReference>
<proteinExistence type="predicted"/>
<evidence type="ECO:0000313" key="3">
    <source>
        <dbReference type="RefSeq" id="XP_010473855.1"/>
    </source>
</evidence>
<dbReference type="SMART" id="SM00579">
    <property type="entry name" value="FBD"/>
    <property type="match status" value="1"/>
</dbReference>